<evidence type="ECO:0000256" key="1">
    <source>
        <dbReference type="SAM" id="MobiDB-lite"/>
    </source>
</evidence>
<keyword evidence="4" id="KW-1185">Reference proteome</keyword>
<keyword evidence="2" id="KW-1133">Transmembrane helix</keyword>
<feature type="compositionally biased region" description="Acidic residues" evidence="1">
    <location>
        <begin position="172"/>
        <end position="182"/>
    </location>
</feature>
<name>A0A2C6KK73_9APIC</name>
<dbReference type="AlphaFoldDB" id="A0A2C6KK73"/>
<accession>A0A2C6KK73</accession>
<dbReference type="GeneID" id="94432696"/>
<keyword evidence="2" id="KW-0812">Transmembrane</keyword>
<evidence type="ECO:0000256" key="2">
    <source>
        <dbReference type="SAM" id="Phobius"/>
    </source>
</evidence>
<keyword evidence="2" id="KW-0472">Membrane</keyword>
<gene>
    <name evidence="3" type="ORF">CSUI_009369</name>
</gene>
<dbReference type="PANTHER" id="PTHR13237:SF8">
    <property type="entry name" value="SOMETHING ABOUT SILENCING PROTEIN 10"/>
    <property type="match status" value="1"/>
</dbReference>
<dbReference type="Pfam" id="PF04000">
    <property type="entry name" value="Sas10_Utp3"/>
    <property type="match status" value="1"/>
</dbReference>
<dbReference type="Proteomes" id="UP000221165">
    <property type="component" value="Unassembled WGS sequence"/>
</dbReference>
<dbReference type="OrthoDB" id="203440at2759"/>
<dbReference type="PANTHER" id="PTHR13237">
    <property type="entry name" value="SOMETHING ABOUT SILENCING PROTEIN 10-RELATED"/>
    <property type="match status" value="1"/>
</dbReference>
<dbReference type="VEuPathDB" id="ToxoDB:CSUI_009369"/>
<dbReference type="RefSeq" id="XP_067918539.1">
    <property type="nucleotide sequence ID" value="XM_068069485.1"/>
</dbReference>
<feature type="region of interest" description="Disordered" evidence="1">
    <location>
        <begin position="199"/>
        <end position="240"/>
    </location>
</feature>
<reference evidence="3 4" key="1">
    <citation type="journal article" date="2017" name="Int. J. Parasitol.">
        <title>The genome of the protozoan parasite Cystoisospora suis and a reverse vaccinology approach to identify vaccine candidates.</title>
        <authorList>
            <person name="Palmieri N."/>
            <person name="Shrestha A."/>
            <person name="Ruttkowski B."/>
            <person name="Beck T."/>
            <person name="Vogl C."/>
            <person name="Tomley F."/>
            <person name="Blake D.P."/>
            <person name="Joachim A."/>
        </authorList>
    </citation>
    <scope>NUCLEOTIDE SEQUENCE [LARGE SCALE GENOMIC DNA]</scope>
    <source>
        <strain evidence="3 4">Wien I</strain>
    </source>
</reference>
<sequence length="420" mass="48837">MKEEGYSSMSSQEEDKKGISHTPVWLKRLQRKRDCPSFFLYFFRISSSLVSFFLSFFSVSSSLSFLSRSLLRYLMMTPLLCLSVCLSLCLSLSLSLFLFFSFILSDEEDEEEGEEEEEEEEEERERESRTAWGRSAKDFYGAGDDDEEDDDDENSENEETMKMREEEARVIEEEEDVEGLDEEDFGMQQLQEVVKDLQKKKKKKIQHKPTGTEEKSDTTDKTGKEDEDEEEEEDEEDLSLIDGETNTVHSLLSRLSSFSSMIPGTDAILRPRQGDNFVNLPLEDLKRLSKEERERILEESHPELQGLLAQLHTALKTVRRSIKPVLDQVKSRSFMTKEGISFLDVRNQLLCAYVMYLSYYILLKTHGIAVKDHPVIERLVEIRILLEKIRPIENRLQFQMDRLLQLAASQDKTTESEDDE</sequence>
<protein>
    <submittedName>
        <fullName evidence="3">Sas10 c-terminal domain-containing protein</fullName>
    </submittedName>
</protein>
<feature type="compositionally biased region" description="Acidic residues" evidence="1">
    <location>
        <begin position="225"/>
        <end position="239"/>
    </location>
</feature>
<feature type="transmembrane region" description="Helical" evidence="2">
    <location>
        <begin position="38"/>
        <end position="59"/>
    </location>
</feature>
<feature type="compositionally biased region" description="Basic and acidic residues" evidence="1">
    <location>
        <begin position="210"/>
        <end position="224"/>
    </location>
</feature>
<feature type="compositionally biased region" description="Acidic residues" evidence="1">
    <location>
        <begin position="109"/>
        <end position="124"/>
    </location>
</feature>
<evidence type="ECO:0000313" key="4">
    <source>
        <dbReference type="Proteomes" id="UP000221165"/>
    </source>
</evidence>
<feature type="non-terminal residue" evidence="3">
    <location>
        <position position="420"/>
    </location>
</feature>
<organism evidence="3 4">
    <name type="scientific">Cystoisospora suis</name>
    <dbReference type="NCBI Taxonomy" id="483139"/>
    <lineage>
        <taxon>Eukaryota</taxon>
        <taxon>Sar</taxon>
        <taxon>Alveolata</taxon>
        <taxon>Apicomplexa</taxon>
        <taxon>Conoidasida</taxon>
        <taxon>Coccidia</taxon>
        <taxon>Eucoccidiorida</taxon>
        <taxon>Eimeriorina</taxon>
        <taxon>Sarcocystidae</taxon>
        <taxon>Cystoisospora</taxon>
    </lineage>
</organism>
<dbReference type="GO" id="GO:0032040">
    <property type="term" value="C:small-subunit processome"/>
    <property type="evidence" value="ECO:0007669"/>
    <property type="project" value="TreeGrafter"/>
</dbReference>
<dbReference type="InterPro" id="IPR007146">
    <property type="entry name" value="Sas10/Utp3/C1D"/>
</dbReference>
<feature type="transmembrane region" description="Helical" evidence="2">
    <location>
        <begin position="79"/>
        <end position="104"/>
    </location>
</feature>
<dbReference type="EMBL" id="MIGC01005568">
    <property type="protein sequence ID" value="PHJ16814.1"/>
    <property type="molecule type" value="Genomic_DNA"/>
</dbReference>
<dbReference type="GO" id="GO:0000462">
    <property type="term" value="P:maturation of SSU-rRNA from tricistronic rRNA transcript (SSU-rRNA, 5.8S rRNA, LSU-rRNA)"/>
    <property type="evidence" value="ECO:0007669"/>
    <property type="project" value="TreeGrafter"/>
</dbReference>
<feature type="compositionally biased region" description="Basic and acidic residues" evidence="1">
    <location>
        <begin position="159"/>
        <end position="171"/>
    </location>
</feature>
<evidence type="ECO:0000313" key="3">
    <source>
        <dbReference type="EMBL" id="PHJ16814.1"/>
    </source>
</evidence>
<proteinExistence type="predicted"/>
<feature type="region of interest" description="Disordered" evidence="1">
    <location>
        <begin position="109"/>
        <end position="182"/>
    </location>
</feature>
<feature type="compositionally biased region" description="Acidic residues" evidence="1">
    <location>
        <begin position="143"/>
        <end position="158"/>
    </location>
</feature>
<comment type="caution">
    <text evidence="3">The sequence shown here is derived from an EMBL/GenBank/DDBJ whole genome shotgun (WGS) entry which is preliminary data.</text>
</comment>